<dbReference type="Pfam" id="PF01910">
    <property type="entry name" value="Thiamine_BP"/>
    <property type="match status" value="1"/>
</dbReference>
<protein>
    <submittedName>
        <fullName evidence="3">Thiamine-binding protein</fullName>
    </submittedName>
</protein>
<gene>
    <name evidence="3" type="ORF">IC621_06020</name>
</gene>
<dbReference type="Gene3D" id="3.30.70.930">
    <property type="match status" value="1"/>
</dbReference>
<dbReference type="Proteomes" id="UP000626844">
    <property type="component" value="Unassembled WGS sequence"/>
</dbReference>
<dbReference type="PANTHER" id="PTHR33777">
    <property type="entry name" value="UPF0045 PROTEIN ECM15"/>
    <property type="match status" value="1"/>
</dbReference>
<accession>A0A926NFX7</accession>
<dbReference type="PANTHER" id="PTHR33777:SF1">
    <property type="entry name" value="UPF0045 PROTEIN ECM15"/>
    <property type="match status" value="1"/>
</dbReference>
<evidence type="ECO:0000313" key="4">
    <source>
        <dbReference type="Proteomes" id="UP000626844"/>
    </source>
</evidence>
<dbReference type="SUPFAM" id="SSF89957">
    <property type="entry name" value="MTH1187/YkoF-like"/>
    <property type="match status" value="1"/>
</dbReference>
<dbReference type="GO" id="GO:0005829">
    <property type="term" value="C:cytosol"/>
    <property type="evidence" value="ECO:0007669"/>
    <property type="project" value="TreeGrafter"/>
</dbReference>
<sequence length="94" mass="10212">MATVTAGIQVLPNGQDVDTYGVIPRIIDSVKDSGLKYKIGPMETVVEGELDEILHLVKELQLVGINLGASEVMSNIKLHYKPDGVTIEDKLTHV</sequence>
<comment type="caution">
    <text evidence="3">The sequence shown here is derived from an EMBL/GenBank/DDBJ whole genome shotgun (WGS) entry which is preliminary data.</text>
</comment>
<name>A0A926NFX7_9BACI</name>
<evidence type="ECO:0000256" key="1">
    <source>
        <dbReference type="ARBA" id="ARBA00010272"/>
    </source>
</evidence>
<dbReference type="AlphaFoldDB" id="A0A926NFX7"/>
<dbReference type="InterPro" id="IPR002767">
    <property type="entry name" value="Thiamine_BP"/>
</dbReference>
<feature type="domain" description="Thiamine-binding protein" evidence="2">
    <location>
        <begin position="7"/>
        <end position="94"/>
    </location>
</feature>
<dbReference type="EMBL" id="JACXAI010000005">
    <property type="protein sequence ID" value="MBD1379783.1"/>
    <property type="molecule type" value="Genomic_DNA"/>
</dbReference>
<evidence type="ECO:0000313" key="3">
    <source>
        <dbReference type="EMBL" id="MBD1379783.1"/>
    </source>
</evidence>
<comment type="similarity">
    <text evidence="1">Belongs to the UPF0045 family.</text>
</comment>
<proteinExistence type="inferred from homology"/>
<reference evidence="3" key="1">
    <citation type="submission" date="2020-09" db="EMBL/GenBank/DDBJ databases">
        <title>A novel bacterium of genus Bacillus, isolated from South China Sea.</title>
        <authorList>
            <person name="Huang H."/>
            <person name="Mo K."/>
            <person name="Hu Y."/>
        </authorList>
    </citation>
    <scope>NUCLEOTIDE SEQUENCE</scope>
    <source>
        <strain evidence="3">IB182487</strain>
    </source>
</reference>
<dbReference type="InterPro" id="IPR029756">
    <property type="entry name" value="MTH1187/YkoF-like"/>
</dbReference>
<organism evidence="3 4">
    <name type="scientific">Metabacillus arenae</name>
    <dbReference type="NCBI Taxonomy" id="2771434"/>
    <lineage>
        <taxon>Bacteria</taxon>
        <taxon>Bacillati</taxon>
        <taxon>Bacillota</taxon>
        <taxon>Bacilli</taxon>
        <taxon>Bacillales</taxon>
        <taxon>Bacillaceae</taxon>
        <taxon>Metabacillus</taxon>
    </lineage>
</organism>
<dbReference type="InterPro" id="IPR051614">
    <property type="entry name" value="UPF0045_domain"/>
</dbReference>
<keyword evidence="4" id="KW-1185">Reference proteome</keyword>
<dbReference type="RefSeq" id="WP_191156731.1">
    <property type="nucleotide sequence ID" value="NZ_JACXAI010000005.1"/>
</dbReference>
<evidence type="ECO:0000259" key="2">
    <source>
        <dbReference type="Pfam" id="PF01910"/>
    </source>
</evidence>